<dbReference type="InterPro" id="IPR045428">
    <property type="entry name" value="EACC1"/>
</dbReference>
<dbReference type="EMBL" id="FZOD01000028">
    <property type="protein sequence ID" value="SNT19761.1"/>
    <property type="molecule type" value="Genomic_DNA"/>
</dbReference>
<keyword evidence="1" id="KW-0812">Transmembrane</keyword>
<sequence length="75" mass="7845">MAGTPGPGEQGVADVLMLLAGSGGMLAVAIKTLPEFIRSRRSDIELTLKTEGKEITVSAKNADDIQTIVDTFLNA</sequence>
<dbReference type="OrthoDB" id="4246678at2"/>
<evidence type="ECO:0000313" key="2">
    <source>
        <dbReference type="EMBL" id="SNT19761.1"/>
    </source>
</evidence>
<protein>
    <submittedName>
        <fullName evidence="2">Uncharacterized protein</fullName>
    </submittedName>
</protein>
<keyword evidence="1" id="KW-1133">Transmembrane helix</keyword>
<gene>
    <name evidence="2" type="ORF">SAMN05216276_102830</name>
</gene>
<dbReference type="Proteomes" id="UP000198282">
    <property type="component" value="Unassembled WGS sequence"/>
</dbReference>
<dbReference type="AlphaFoldDB" id="A0A239KNL4"/>
<name>A0A239KNL4_9ACTN</name>
<reference evidence="2 3" key="1">
    <citation type="submission" date="2017-06" db="EMBL/GenBank/DDBJ databases">
        <authorList>
            <person name="Kim H.J."/>
            <person name="Triplett B.A."/>
        </authorList>
    </citation>
    <scope>NUCLEOTIDE SEQUENCE [LARGE SCALE GENOMIC DNA]</scope>
    <source>
        <strain evidence="2 3">CGMCC 4.2132</strain>
    </source>
</reference>
<keyword evidence="1" id="KW-0472">Membrane</keyword>
<proteinExistence type="predicted"/>
<organism evidence="2 3">
    <name type="scientific">Streptosporangium subroseum</name>
    <dbReference type="NCBI Taxonomy" id="106412"/>
    <lineage>
        <taxon>Bacteria</taxon>
        <taxon>Bacillati</taxon>
        <taxon>Actinomycetota</taxon>
        <taxon>Actinomycetes</taxon>
        <taxon>Streptosporangiales</taxon>
        <taxon>Streptosporangiaceae</taxon>
        <taxon>Streptosporangium</taxon>
    </lineage>
</organism>
<accession>A0A239KNL4</accession>
<keyword evidence="3" id="KW-1185">Reference proteome</keyword>
<dbReference type="Pfam" id="PF19953">
    <property type="entry name" value="EACC1"/>
    <property type="match status" value="1"/>
</dbReference>
<evidence type="ECO:0000256" key="1">
    <source>
        <dbReference type="SAM" id="Phobius"/>
    </source>
</evidence>
<feature type="transmembrane region" description="Helical" evidence="1">
    <location>
        <begin position="12"/>
        <end position="33"/>
    </location>
</feature>
<evidence type="ECO:0000313" key="3">
    <source>
        <dbReference type="Proteomes" id="UP000198282"/>
    </source>
</evidence>